<dbReference type="SMART" id="SM00267">
    <property type="entry name" value="GGDEF"/>
    <property type="match status" value="1"/>
</dbReference>
<proteinExistence type="predicted"/>
<dbReference type="Gene3D" id="3.20.20.450">
    <property type="entry name" value="EAL domain"/>
    <property type="match status" value="1"/>
</dbReference>
<keyword evidence="3" id="KW-0812">Transmembrane</keyword>
<dbReference type="EMBL" id="LNYP01000006">
    <property type="protein sequence ID" value="KTD43899.1"/>
    <property type="molecule type" value="Genomic_DNA"/>
</dbReference>
<dbReference type="InterPro" id="IPR043128">
    <property type="entry name" value="Rev_trsase/Diguanyl_cyclase"/>
</dbReference>
<dbReference type="CDD" id="cd01948">
    <property type="entry name" value="EAL"/>
    <property type="match status" value="1"/>
</dbReference>
<name>A0A0W0XH02_9GAMM</name>
<evidence type="ECO:0000256" key="3">
    <source>
        <dbReference type="SAM" id="Phobius"/>
    </source>
</evidence>
<dbReference type="CDD" id="cd01949">
    <property type="entry name" value="GGDEF"/>
    <property type="match status" value="1"/>
</dbReference>
<protein>
    <recommendedName>
        <fullName evidence="1">cyclic-guanylate-specific phosphodiesterase</fullName>
        <ecNumber evidence="1">3.1.4.52</ecNumber>
    </recommendedName>
</protein>
<gene>
    <name evidence="6" type="ORF">Loak_0449</name>
</gene>
<evidence type="ECO:0000259" key="4">
    <source>
        <dbReference type="PROSITE" id="PS50883"/>
    </source>
</evidence>
<feature type="transmembrane region" description="Helical" evidence="3">
    <location>
        <begin position="15"/>
        <end position="37"/>
    </location>
</feature>
<feature type="transmembrane region" description="Helical" evidence="3">
    <location>
        <begin position="66"/>
        <end position="86"/>
    </location>
</feature>
<dbReference type="InterPro" id="IPR001633">
    <property type="entry name" value="EAL_dom"/>
</dbReference>
<dbReference type="Gene3D" id="3.30.70.270">
    <property type="match status" value="1"/>
</dbReference>
<dbReference type="Proteomes" id="UP000054858">
    <property type="component" value="Unassembled WGS sequence"/>
</dbReference>
<evidence type="ECO:0000313" key="7">
    <source>
        <dbReference type="Proteomes" id="UP000054858"/>
    </source>
</evidence>
<dbReference type="SUPFAM" id="SSF55073">
    <property type="entry name" value="Nucleotide cyclase"/>
    <property type="match status" value="1"/>
</dbReference>
<keyword evidence="3" id="KW-0472">Membrane</keyword>
<dbReference type="PANTHER" id="PTHR33121">
    <property type="entry name" value="CYCLIC DI-GMP PHOSPHODIESTERASE PDEF"/>
    <property type="match status" value="1"/>
</dbReference>
<feature type="domain" description="GGDEF" evidence="5">
    <location>
        <begin position="341"/>
        <end position="474"/>
    </location>
</feature>
<feature type="domain" description="EAL" evidence="4">
    <location>
        <begin position="483"/>
        <end position="736"/>
    </location>
</feature>
<dbReference type="FunFam" id="3.20.20.450:FF:000001">
    <property type="entry name" value="Cyclic di-GMP phosphodiesterase yahA"/>
    <property type="match status" value="1"/>
</dbReference>
<dbReference type="InterPro" id="IPR050706">
    <property type="entry name" value="Cyclic-di-GMP_PDE-like"/>
</dbReference>
<evidence type="ECO:0000256" key="2">
    <source>
        <dbReference type="ARBA" id="ARBA00022636"/>
    </source>
</evidence>
<dbReference type="InterPro" id="IPR035919">
    <property type="entry name" value="EAL_sf"/>
</dbReference>
<dbReference type="PANTHER" id="PTHR33121:SF70">
    <property type="entry name" value="SIGNALING PROTEIN YKOW"/>
    <property type="match status" value="1"/>
</dbReference>
<dbReference type="Pfam" id="PF00563">
    <property type="entry name" value="EAL"/>
    <property type="match status" value="1"/>
</dbReference>
<keyword evidence="3" id="KW-1133">Transmembrane helix</keyword>
<dbReference type="SMART" id="SM00052">
    <property type="entry name" value="EAL"/>
    <property type="match status" value="1"/>
</dbReference>
<evidence type="ECO:0000259" key="5">
    <source>
        <dbReference type="PROSITE" id="PS50887"/>
    </source>
</evidence>
<feature type="transmembrane region" description="Helical" evidence="3">
    <location>
        <begin position="238"/>
        <end position="260"/>
    </location>
</feature>
<organism evidence="6 7">
    <name type="scientific">Legionella oakridgensis</name>
    <dbReference type="NCBI Taxonomy" id="29423"/>
    <lineage>
        <taxon>Bacteria</taxon>
        <taxon>Pseudomonadati</taxon>
        <taxon>Pseudomonadota</taxon>
        <taxon>Gammaproteobacteria</taxon>
        <taxon>Legionellales</taxon>
        <taxon>Legionellaceae</taxon>
        <taxon>Legionella</taxon>
    </lineage>
</organism>
<dbReference type="PROSITE" id="PS50887">
    <property type="entry name" value="GGDEF"/>
    <property type="match status" value="1"/>
</dbReference>
<feature type="transmembrane region" description="Helical" evidence="3">
    <location>
        <begin position="209"/>
        <end position="226"/>
    </location>
</feature>
<reference evidence="6 7" key="1">
    <citation type="submission" date="2015-11" db="EMBL/GenBank/DDBJ databases">
        <title>Genomic analysis of 38 Legionella species identifies large and diverse effector repertoires.</title>
        <authorList>
            <person name="Burstein D."/>
            <person name="Amaro F."/>
            <person name="Zusman T."/>
            <person name="Lifshitz Z."/>
            <person name="Cohen O."/>
            <person name="Gilbert J.A."/>
            <person name="Pupko T."/>
            <person name="Shuman H.A."/>
            <person name="Segal G."/>
        </authorList>
    </citation>
    <scope>NUCLEOTIDE SEQUENCE [LARGE SCALE GENOMIC DNA]</scope>
    <source>
        <strain evidence="6 7">Oak Ridge-10</strain>
    </source>
</reference>
<feature type="transmembrane region" description="Helical" evidence="3">
    <location>
        <begin position="98"/>
        <end position="115"/>
    </location>
</feature>
<dbReference type="AlphaFoldDB" id="A0A0W0XH02"/>
<dbReference type="EC" id="3.1.4.52" evidence="1"/>
<sequence>MNKAFIKDENTLRRIPLAFVFLLIFIMGLPIIALNYFTVDFNAVMNEMPTHITLDISILEARVHRYLWQMLLQWTAISLSIITVLLALTQYRLTRDSIALIIGMAVLFSGLFELLQTVMMKELYPVLINKNLNALIWTVANSISGLVLMIGLILILTHKGKNPIRIFMIPLAALLLLVIAFSLIYYAATKMPVVHLWQEYTLLSRYYDVTYLIIYLVIALFIYPFLYKKYPSILTNCVFYMAVTQIVAAIYLIALSTTYYNGAYNIAYFLKIIVYFIPFTCLIINYIFSYNSYLKTQGLLKINQGKLDYITTHDPLTNLHNRHGFEILLKKTITNNTKENSLFALFIIDIDNFKLINDTLGHVEGDHLLKQFSENLSLLTRKEDILSRIGSDEFALIVTKIASISSAKKIATRMLNQLNIPYRFGNQLLMATASIGIAIYPMDGKNTEDLLKHADIAMQHAKKSGKQSYSFYTKKIHFLHRREAELESYLREALKNDELTVHYQPKFNLLTRNIVGAEVLLRWHNKTLGIISPDEFIPVAENSGLIIDIGQWLLNKVCEQTKQWSEKYKKQLSFSINVSPIQFEHRAFFNNLSDVLKKYDYPAKYLELEVTESLLIKNNDTVTEGLKFIDKLGINIAIDDFGKGYSSLSRLKSLPIHTIKIDKYFISEIQNERDKVIIIDTIIKLAHELDMNVIAEGIETQAQLNYLIAKKCYLGQGFFFSKPLPAEKFEVLAYSF</sequence>
<dbReference type="SUPFAM" id="SSF141868">
    <property type="entry name" value="EAL domain-like"/>
    <property type="match status" value="1"/>
</dbReference>
<feature type="transmembrane region" description="Helical" evidence="3">
    <location>
        <begin position="135"/>
        <end position="156"/>
    </location>
</feature>
<feature type="transmembrane region" description="Helical" evidence="3">
    <location>
        <begin position="266"/>
        <end position="288"/>
    </location>
</feature>
<dbReference type="PROSITE" id="PS50883">
    <property type="entry name" value="EAL"/>
    <property type="match status" value="1"/>
</dbReference>
<dbReference type="Pfam" id="PF00990">
    <property type="entry name" value="GGDEF"/>
    <property type="match status" value="1"/>
</dbReference>
<comment type="caution">
    <text evidence="6">The sequence shown here is derived from an EMBL/GenBank/DDBJ whole genome shotgun (WGS) entry which is preliminary data.</text>
</comment>
<keyword evidence="2" id="KW-0973">c-di-GMP</keyword>
<dbReference type="RefSeq" id="WP_118996611.1">
    <property type="nucleotide sequence ID" value="NZ_LCUA01000006.1"/>
</dbReference>
<dbReference type="GO" id="GO:0071111">
    <property type="term" value="F:cyclic-guanylate-specific phosphodiesterase activity"/>
    <property type="evidence" value="ECO:0007669"/>
    <property type="project" value="UniProtKB-EC"/>
</dbReference>
<accession>A0A0W0XH02</accession>
<dbReference type="InterPro" id="IPR000160">
    <property type="entry name" value="GGDEF_dom"/>
</dbReference>
<dbReference type="PATRIC" id="fig|29423.5.peg.464"/>
<feature type="transmembrane region" description="Helical" evidence="3">
    <location>
        <begin position="168"/>
        <end position="189"/>
    </location>
</feature>
<evidence type="ECO:0000313" key="6">
    <source>
        <dbReference type="EMBL" id="KTD43899.1"/>
    </source>
</evidence>
<evidence type="ECO:0000256" key="1">
    <source>
        <dbReference type="ARBA" id="ARBA00012282"/>
    </source>
</evidence>
<dbReference type="NCBIfam" id="TIGR00254">
    <property type="entry name" value="GGDEF"/>
    <property type="match status" value="1"/>
</dbReference>
<dbReference type="InterPro" id="IPR029787">
    <property type="entry name" value="Nucleotide_cyclase"/>
</dbReference>